<dbReference type="Proteomes" id="UP000682733">
    <property type="component" value="Unassembled WGS sequence"/>
</dbReference>
<sequence length="311" mass="34376">MMSKKMIIANDMVEYEKYGEKNVNDGLDELTENQEVTTETYKSSIIKLSALLSPTLLDVFERKRRGQSNREIGAAYGKLANGNEDAVLLNIRSKVLAYGIGDQVVDIRLVKEKVKTEEEVRKADAPKMVMSDESWYIIRNTLGVTGFIGSSGKGTKPFPMTSEEILRVVQLELGTPVKIIDGEHQGSTGHLTLNEIDGEIGVELDSAAKKKEIVPVQFFEIEAIVPVEVEENKPMSSAKKSELTEQIVKREHSTNLKIGNSVFIKSGSMAESQGTVSAINLDRGIAIVTVDLFGRQTEVEAHFDDLELDNQ</sequence>
<accession>A0A8S2GMT5</accession>
<gene>
    <name evidence="6" type="ORF">OVA965_LOCUS2531</name>
    <name evidence="7" type="ORF">TMI583_LOCUS2531</name>
</gene>
<dbReference type="EMBL" id="CAJOBA010000548">
    <property type="protein sequence ID" value="CAF3540394.1"/>
    <property type="molecule type" value="Genomic_DNA"/>
</dbReference>
<dbReference type="PANTHER" id="PTHR30265:SF2">
    <property type="entry name" value="TRANSCRIPTION TERMINATION_ANTITERMINATION PROTEIN NUSG"/>
    <property type="match status" value="1"/>
</dbReference>
<evidence type="ECO:0000256" key="1">
    <source>
        <dbReference type="ARBA" id="ARBA00022814"/>
    </source>
</evidence>
<dbReference type="InterPro" id="IPR014722">
    <property type="entry name" value="Rib_uL2_dom2"/>
</dbReference>
<name>A0A8S2GMT5_9BILA</name>
<comment type="caution">
    <text evidence="7">The sequence shown here is derived from an EMBL/GenBank/DDBJ whole genome shotgun (WGS) entry which is preliminary data.</text>
</comment>
<dbReference type="InterPro" id="IPR036735">
    <property type="entry name" value="NGN_dom_sf"/>
</dbReference>
<protein>
    <submittedName>
        <fullName evidence="7">Uncharacterized protein</fullName>
    </submittedName>
</protein>
<dbReference type="SMART" id="SM00738">
    <property type="entry name" value="NGN"/>
    <property type="match status" value="1"/>
</dbReference>
<evidence type="ECO:0000256" key="3">
    <source>
        <dbReference type="ARBA" id="ARBA00023163"/>
    </source>
</evidence>
<evidence type="ECO:0000259" key="4">
    <source>
        <dbReference type="SMART" id="SM00738"/>
    </source>
</evidence>
<dbReference type="EMBL" id="CAJNOK010000548">
    <property type="protein sequence ID" value="CAF0760647.1"/>
    <property type="molecule type" value="Genomic_DNA"/>
</dbReference>
<evidence type="ECO:0000259" key="5">
    <source>
        <dbReference type="SMART" id="SM00739"/>
    </source>
</evidence>
<evidence type="ECO:0000313" key="8">
    <source>
        <dbReference type="Proteomes" id="UP000682733"/>
    </source>
</evidence>
<evidence type="ECO:0000313" key="6">
    <source>
        <dbReference type="EMBL" id="CAF0760647.1"/>
    </source>
</evidence>
<dbReference type="InterPro" id="IPR008991">
    <property type="entry name" value="Translation_prot_SH3-like_sf"/>
</dbReference>
<feature type="domain" description="NusG-like N-terminal" evidence="4">
    <location>
        <begin position="78"/>
        <end position="172"/>
    </location>
</feature>
<dbReference type="PANTHER" id="PTHR30265">
    <property type="entry name" value="RHO-INTERACTING TRANSCRIPTION TERMINATION FACTOR NUSG"/>
    <property type="match status" value="1"/>
</dbReference>
<keyword evidence="3" id="KW-0804">Transcription</keyword>
<dbReference type="SUPFAM" id="SSF50104">
    <property type="entry name" value="Translation proteins SH3-like domain"/>
    <property type="match status" value="1"/>
</dbReference>
<dbReference type="InterPro" id="IPR006645">
    <property type="entry name" value="NGN-like_dom"/>
</dbReference>
<dbReference type="Proteomes" id="UP000677228">
    <property type="component" value="Unassembled WGS sequence"/>
</dbReference>
<dbReference type="SMART" id="SM00739">
    <property type="entry name" value="KOW"/>
    <property type="match status" value="2"/>
</dbReference>
<organism evidence="7 8">
    <name type="scientific">Didymodactylos carnosus</name>
    <dbReference type="NCBI Taxonomy" id="1234261"/>
    <lineage>
        <taxon>Eukaryota</taxon>
        <taxon>Metazoa</taxon>
        <taxon>Spiralia</taxon>
        <taxon>Gnathifera</taxon>
        <taxon>Rotifera</taxon>
        <taxon>Eurotatoria</taxon>
        <taxon>Bdelloidea</taxon>
        <taxon>Philodinida</taxon>
        <taxon>Philodinidae</taxon>
        <taxon>Didymodactylos</taxon>
    </lineage>
</organism>
<dbReference type="GO" id="GO:0031564">
    <property type="term" value="P:transcription antitermination"/>
    <property type="evidence" value="ECO:0007669"/>
    <property type="project" value="UniProtKB-KW"/>
</dbReference>
<dbReference type="SUPFAM" id="SSF82679">
    <property type="entry name" value="N-utilization substance G protein NusG, N-terminal domain"/>
    <property type="match status" value="1"/>
</dbReference>
<dbReference type="AlphaFoldDB" id="A0A8S2GMT5"/>
<dbReference type="CDD" id="cd06091">
    <property type="entry name" value="KOW_NusG"/>
    <property type="match status" value="1"/>
</dbReference>
<evidence type="ECO:0000313" key="7">
    <source>
        <dbReference type="EMBL" id="CAF3540394.1"/>
    </source>
</evidence>
<dbReference type="InterPro" id="IPR005824">
    <property type="entry name" value="KOW"/>
</dbReference>
<dbReference type="Gene3D" id="3.30.70.940">
    <property type="entry name" value="NusG, N-terminal domain"/>
    <property type="match status" value="1"/>
</dbReference>
<reference evidence="7" key="1">
    <citation type="submission" date="2021-02" db="EMBL/GenBank/DDBJ databases">
        <authorList>
            <person name="Nowell W R."/>
        </authorList>
    </citation>
    <scope>NUCLEOTIDE SEQUENCE</scope>
</reference>
<proteinExistence type="predicted"/>
<dbReference type="GO" id="GO:0005829">
    <property type="term" value="C:cytosol"/>
    <property type="evidence" value="ECO:0007669"/>
    <property type="project" value="TreeGrafter"/>
</dbReference>
<dbReference type="Gene3D" id="2.30.30.30">
    <property type="match status" value="1"/>
</dbReference>
<dbReference type="Pfam" id="PF02357">
    <property type="entry name" value="NusG"/>
    <property type="match status" value="1"/>
</dbReference>
<evidence type="ECO:0000256" key="2">
    <source>
        <dbReference type="ARBA" id="ARBA00023015"/>
    </source>
</evidence>
<dbReference type="GO" id="GO:0006354">
    <property type="term" value="P:DNA-templated transcription elongation"/>
    <property type="evidence" value="ECO:0007669"/>
    <property type="project" value="InterPro"/>
</dbReference>
<keyword evidence="1" id="KW-0889">Transcription antitermination</keyword>
<feature type="domain" description="KOW" evidence="5">
    <location>
        <begin position="170"/>
        <end position="199"/>
    </location>
</feature>
<keyword evidence="2" id="KW-0805">Transcription regulation</keyword>
<dbReference type="InterPro" id="IPR043425">
    <property type="entry name" value="NusG-like"/>
</dbReference>
<feature type="domain" description="KOW" evidence="5">
    <location>
        <begin position="255"/>
        <end position="282"/>
    </location>
</feature>